<evidence type="ECO:0000256" key="5">
    <source>
        <dbReference type="ARBA" id="ARBA00022525"/>
    </source>
</evidence>
<dbReference type="GO" id="GO:0008270">
    <property type="term" value="F:zinc ion binding"/>
    <property type="evidence" value="ECO:0007669"/>
    <property type="project" value="InterPro"/>
</dbReference>
<dbReference type="InterPro" id="IPR000834">
    <property type="entry name" value="Peptidase_M14"/>
</dbReference>
<evidence type="ECO:0000256" key="8">
    <source>
        <dbReference type="ARBA" id="ARBA00022723"/>
    </source>
</evidence>
<comment type="function">
    <text evidence="2">Extracellular metalloprotease that contributes to pathogenicity.</text>
</comment>
<dbReference type="SUPFAM" id="SSF53187">
    <property type="entry name" value="Zn-dependent exopeptidases"/>
    <property type="match status" value="1"/>
</dbReference>
<evidence type="ECO:0000256" key="4">
    <source>
        <dbReference type="ARBA" id="ARBA00005988"/>
    </source>
</evidence>
<name>A0A6P8HVA7_ACTTE</name>
<keyword evidence="11" id="KW-0862">Zinc</keyword>
<dbReference type="InterPro" id="IPR003146">
    <property type="entry name" value="M14A_act_pep"/>
</dbReference>
<evidence type="ECO:0000256" key="6">
    <source>
        <dbReference type="ARBA" id="ARBA00022645"/>
    </source>
</evidence>
<evidence type="ECO:0000256" key="11">
    <source>
        <dbReference type="ARBA" id="ARBA00022833"/>
    </source>
</evidence>
<protein>
    <submittedName>
        <fullName evidence="21">Carboxypeptidase B-like</fullName>
    </submittedName>
</protein>
<organism evidence="20 21">
    <name type="scientific">Actinia tenebrosa</name>
    <name type="common">Australian red waratah sea anemone</name>
    <dbReference type="NCBI Taxonomy" id="6105"/>
    <lineage>
        <taxon>Eukaryota</taxon>
        <taxon>Metazoa</taxon>
        <taxon>Cnidaria</taxon>
        <taxon>Anthozoa</taxon>
        <taxon>Hexacorallia</taxon>
        <taxon>Actiniaria</taxon>
        <taxon>Actiniidae</taxon>
        <taxon>Actinia</taxon>
    </lineage>
</organism>
<evidence type="ECO:0000313" key="20">
    <source>
        <dbReference type="Proteomes" id="UP000515163"/>
    </source>
</evidence>
<dbReference type="OrthoDB" id="3626597at2759"/>
<keyword evidence="12" id="KW-0843">Virulence</keyword>
<comment type="similarity">
    <text evidence="4 17">Belongs to the peptidase M14 family.</text>
</comment>
<dbReference type="CDD" id="cd03860">
    <property type="entry name" value="M14_CP_A-B_like"/>
    <property type="match status" value="1"/>
</dbReference>
<dbReference type="GO" id="GO:0005615">
    <property type="term" value="C:extracellular space"/>
    <property type="evidence" value="ECO:0007669"/>
    <property type="project" value="TreeGrafter"/>
</dbReference>
<evidence type="ECO:0000256" key="17">
    <source>
        <dbReference type="PROSITE-ProRule" id="PRU01379"/>
    </source>
</evidence>
<dbReference type="InParanoid" id="A0A6P8HVA7"/>
<dbReference type="Gene3D" id="3.40.630.10">
    <property type="entry name" value="Zn peptidases"/>
    <property type="match status" value="1"/>
</dbReference>
<evidence type="ECO:0000256" key="1">
    <source>
        <dbReference type="ARBA" id="ARBA00001947"/>
    </source>
</evidence>
<dbReference type="FunFam" id="3.40.630.10:FF:000040">
    <property type="entry name" value="zinc carboxypeptidase"/>
    <property type="match status" value="1"/>
</dbReference>
<keyword evidence="15" id="KW-1015">Disulfide bond</keyword>
<dbReference type="GO" id="GO:0004181">
    <property type="term" value="F:metallocarboxypeptidase activity"/>
    <property type="evidence" value="ECO:0007669"/>
    <property type="project" value="InterPro"/>
</dbReference>
<evidence type="ECO:0000313" key="21">
    <source>
        <dbReference type="RefSeq" id="XP_031556615.1"/>
    </source>
</evidence>
<dbReference type="KEGG" id="aten:116293336"/>
<dbReference type="FunCoup" id="A0A6P8HVA7">
    <property type="interactions" value="253"/>
</dbReference>
<comment type="function">
    <text evidence="16">Involved in the digestion of the blood meal.</text>
</comment>
<comment type="cofactor">
    <cofactor evidence="1">
        <name>Zn(2+)</name>
        <dbReference type="ChEBI" id="CHEBI:29105"/>
    </cofactor>
</comment>
<comment type="subcellular location">
    <subcellularLocation>
        <location evidence="3">Secreted</location>
    </subcellularLocation>
</comment>
<feature type="chain" id="PRO_5028006640" evidence="18">
    <location>
        <begin position="18"/>
        <end position="409"/>
    </location>
</feature>
<feature type="domain" description="Peptidase M14" evidence="19">
    <location>
        <begin position="113"/>
        <end position="407"/>
    </location>
</feature>
<dbReference type="AlphaFoldDB" id="A0A6P8HVA7"/>
<evidence type="ECO:0000256" key="14">
    <source>
        <dbReference type="ARBA" id="ARBA00023145"/>
    </source>
</evidence>
<keyword evidence="8" id="KW-0479">Metal-binding</keyword>
<evidence type="ECO:0000256" key="16">
    <source>
        <dbReference type="ARBA" id="ARBA00057299"/>
    </source>
</evidence>
<evidence type="ECO:0000256" key="3">
    <source>
        <dbReference type="ARBA" id="ARBA00004613"/>
    </source>
</evidence>
<keyword evidence="14" id="KW-0865">Zymogen</keyword>
<accession>A0A6P8HVA7</accession>
<evidence type="ECO:0000256" key="10">
    <source>
        <dbReference type="ARBA" id="ARBA00022801"/>
    </source>
</evidence>
<dbReference type="Gene3D" id="3.30.70.340">
    <property type="entry name" value="Metallocarboxypeptidase-like"/>
    <property type="match status" value="1"/>
</dbReference>
<evidence type="ECO:0000256" key="2">
    <source>
        <dbReference type="ARBA" id="ARBA00003091"/>
    </source>
</evidence>
<gene>
    <name evidence="21" type="primary">LOC116293336</name>
</gene>
<evidence type="ECO:0000256" key="15">
    <source>
        <dbReference type="ARBA" id="ARBA00023157"/>
    </source>
</evidence>
<keyword evidence="13" id="KW-0482">Metalloprotease</keyword>
<dbReference type="Pfam" id="PF02244">
    <property type="entry name" value="Propep_M14"/>
    <property type="match status" value="1"/>
</dbReference>
<dbReference type="RefSeq" id="XP_031556615.1">
    <property type="nucleotide sequence ID" value="XM_031700755.1"/>
</dbReference>
<dbReference type="PANTHER" id="PTHR11705:SF143">
    <property type="entry name" value="SLL0236 PROTEIN"/>
    <property type="match status" value="1"/>
</dbReference>
<keyword evidence="6" id="KW-0121">Carboxypeptidase</keyword>
<feature type="signal peptide" evidence="18">
    <location>
        <begin position="1"/>
        <end position="17"/>
    </location>
</feature>
<dbReference type="InterPro" id="IPR057246">
    <property type="entry name" value="CARBOXYPEPT_ZN_1"/>
</dbReference>
<dbReference type="PRINTS" id="PR00765">
    <property type="entry name" value="CRBOXYPTASEA"/>
</dbReference>
<dbReference type="SMART" id="SM00631">
    <property type="entry name" value="Zn_pept"/>
    <property type="match status" value="1"/>
</dbReference>
<dbReference type="SUPFAM" id="SSF54897">
    <property type="entry name" value="Protease propeptides/inhibitors"/>
    <property type="match status" value="1"/>
</dbReference>
<dbReference type="PANTHER" id="PTHR11705">
    <property type="entry name" value="PROTEASE FAMILY M14 CARBOXYPEPTIDASE A,B"/>
    <property type="match status" value="1"/>
</dbReference>
<keyword evidence="10" id="KW-0378">Hydrolase</keyword>
<dbReference type="GeneID" id="116293336"/>
<evidence type="ECO:0000259" key="19">
    <source>
        <dbReference type="PROSITE" id="PS52035"/>
    </source>
</evidence>
<evidence type="ECO:0000256" key="12">
    <source>
        <dbReference type="ARBA" id="ARBA00023026"/>
    </source>
</evidence>
<evidence type="ECO:0000256" key="13">
    <source>
        <dbReference type="ARBA" id="ARBA00023049"/>
    </source>
</evidence>
<keyword evidence="5" id="KW-0964">Secreted</keyword>
<keyword evidence="7" id="KW-0645">Protease</keyword>
<sequence>MEFMFFFVLLVALGAHAEQLGRVIRAYPASDGQVNYLNNLADNNNLGLDFWTHPSHPGKPVDIRVAHDNHDQLTKLLKSQAIDFIIQIPDVDVAKAMQNPAGSSRAGVFDYFRYNTLDQIVAEMGRLVQTRPNIASMFSVGTSYQGRQMNAIKLSSGAGKKTLFMNCGIHAREWITPATCMYMLNQIITKYGSDSSITAMLNKLDIVIMPVLNVDGYVYTWTSDRMWRKTRSPQGNGCYGADPNRNFNAKWAGPGTSSNPCRDTYHGSRPFSEIETRNVAHYLYGIRSKLVGYLDIHAYSQLWMTPWGHARGAYPPTYQEMMRVANIAVRTLYGVHRTSYRAGSVADIIYAATGGTMDWVAGTLGVTYSYGLELRDKGRYGFLLPANQIRPTGEETFAAIKAMVQEMRI</sequence>
<dbReference type="GO" id="GO:0006508">
    <property type="term" value="P:proteolysis"/>
    <property type="evidence" value="ECO:0007669"/>
    <property type="project" value="UniProtKB-KW"/>
</dbReference>
<feature type="active site" description="Proton donor/acceptor" evidence="17">
    <location>
        <position position="373"/>
    </location>
</feature>
<evidence type="ECO:0000256" key="7">
    <source>
        <dbReference type="ARBA" id="ARBA00022670"/>
    </source>
</evidence>
<evidence type="ECO:0000256" key="18">
    <source>
        <dbReference type="SAM" id="SignalP"/>
    </source>
</evidence>
<dbReference type="Proteomes" id="UP000515163">
    <property type="component" value="Unplaced"/>
</dbReference>
<dbReference type="InterPro" id="IPR036990">
    <property type="entry name" value="M14A-like_propep"/>
</dbReference>
<evidence type="ECO:0000256" key="9">
    <source>
        <dbReference type="ARBA" id="ARBA00022729"/>
    </source>
</evidence>
<proteinExistence type="inferred from homology"/>
<reference evidence="21" key="1">
    <citation type="submission" date="2025-08" db="UniProtKB">
        <authorList>
            <consortium name="RefSeq"/>
        </authorList>
    </citation>
    <scope>IDENTIFICATION</scope>
    <source>
        <tissue evidence="21">Tentacle</tissue>
    </source>
</reference>
<keyword evidence="9 18" id="KW-0732">Signal</keyword>
<dbReference type="PROSITE" id="PS00132">
    <property type="entry name" value="CARBOXYPEPT_ZN_1"/>
    <property type="match status" value="1"/>
</dbReference>
<dbReference type="Pfam" id="PF00246">
    <property type="entry name" value="Peptidase_M14"/>
    <property type="match status" value="1"/>
</dbReference>
<keyword evidence="20" id="KW-1185">Reference proteome</keyword>
<dbReference type="PROSITE" id="PS52035">
    <property type="entry name" value="PEPTIDASE_M14"/>
    <property type="match status" value="1"/>
</dbReference>